<dbReference type="GO" id="GO:0046872">
    <property type="term" value="F:metal ion binding"/>
    <property type="evidence" value="ECO:0007669"/>
    <property type="project" value="UniProtKB-KW"/>
</dbReference>
<gene>
    <name evidence="6" type="ORF">HUG20_07400</name>
</gene>
<accession>A0A7T6ZA44</accession>
<dbReference type="GO" id="GO:0030272">
    <property type="term" value="F:5-formyltetrahydrofolate cyclo-ligase activity"/>
    <property type="evidence" value="ECO:0007669"/>
    <property type="project" value="UniProtKB-EC"/>
</dbReference>
<dbReference type="EC" id="6.3.3.2" evidence="5"/>
<keyword evidence="6" id="KW-0436">Ligase</keyword>
<evidence type="ECO:0000313" key="6">
    <source>
        <dbReference type="EMBL" id="QQK79726.1"/>
    </source>
</evidence>
<dbReference type="AlphaFoldDB" id="A0A7T6ZA44"/>
<dbReference type="EMBL" id="CP054706">
    <property type="protein sequence ID" value="QQK79726.1"/>
    <property type="molecule type" value="Genomic_DNA"/>
</dbReference>
<dbReference type="PIRSF" id="PIRSF006806">
    <property type="entry name" value="FTHF_cligase"/>
    <property type="match status" value="1"/>
</dbReference>
<protein>
    <recommendedName>
        <fullName evidence="5">5-formyltetrahydrofolate cyclo-ligase</fullName>
        <ecNumber evidence="5">6.3.3.2</ecNumber>
    </recommendedName>
</protein>
<keyword evidence="5" id="KW-0479">Metal-binding</keyword>
<keyword evidence="5" id="KW-0460">Magnesium</keyword>
<dbReference type="NCBIfam" id="TIGR02727">
    <property type="entry name" value="MTHFS_bact"/>
    <property type="match status" value="1"/>
</dbReference>
<dbReference type="KEGG" id="scib:HUG20_07400"/>
<dbReference type="GO" id="GO:0035999">
    <property type="term" value="P:tetrahydrofolate interconversion"/>
    <property type="evidence" value="ECO:0007669"/>
    <property type="project" value="TreeGrafter"/>
</dbReference>
<dbReference type="Proteomes" id="UP000595349">
    <property type="component" value="Chromosome"/>
</dbReference>
<evidence type="ECO:0000256" key="2">
    <source>
        <dbReference type="ARBA" id="ARBA00022741"/>
    </source>
</evidence>
<dbReference type="GO" id="GO:0009396">
    <property type="term" value="P:folic acid-containing compound biosynthetic process"/>
    <property type="evidence" value="ECO:0007669"/>
    <property type="project" value="TreeGrafter"/>
</dbReference>
<evidence type="ECO:0000256" key="5">
    <source>
        <dbReference type="RuleBase" id="RU361279"/>
    </source>
</evidence>
<keyword evidence="3 4" id="KW-0067">ATP-binding</keyword>
<dbReference type="InterPro" id="IPR024185">
    <property type="entry name" value="FTHF_cligase-like_sf"/>
</dbReference>
<keyword evidence="7" id="KW-1185">Reference proteome</keyword>
<evidence type="ECO:0000256" key="3">
    <source>
        <dbReference type="ARBA" id="ARBA00022840"/>
    </source>
</evidence>
<evidence type="ECO:0000256" key="4">
    <source>
        <dbReference type="PIRSR" id="PIRSR006806-1"/>
    </source>
</evidence>
<dbReference type="PANTHER" id="PTHR23407">
    <property type="entry name" value="ATPASE INHIBITOR/5-FORMYLTETRAHYDROFOLATE CYCLO-LIGASE"/>
    <property type="match status" value="1"/>
</dbReference>
<dbReference type="Gene3D" id="3.40.50.10420">
    <property type="entry name" value="NagB/RpiA/CoA transferase-like"/>
    <property type="match status" value="1"/>
</dbReference>
<sequence>MMHKQEVRTYVREQFSMLTSGEREQRGRKLHEELYCQLFWKQAKIVAVTVATYREVPTIPIIEKAWREGKTVVVPKVARERHTLDFYALTSFLQLEENRGLPEPVPSKCEQITKENIDVVIVPGLAFDQAGYRIGFGGGYYDRYLEHYQGKTAALAFSFQLFPTLPTEAHDIPVHHVVTEKT</sequence>
<reference evidence="6 7" key="1">
    <citation type="submission" date="2020-06" db="EMBL/GenBank/DDBJ databases">
        <title>Genomic analysis of Salicibibacter sp. NKC21-4.</title>
        <authorList>
            <person name="Oh Y.J."/>
        </authorList>
    </citation>
    <scope>NUCLEOTIDE SEQUENCE [LARGE SCALE GENOMIC DNA]</scope>
    <source>
        <strain evidence="6 7">NKC21-4</strain>
    </source>
</reference>
<organism evidence="6 7">
    <name type="scientific">Salicibibacter cibi</name>
    <dbReference type="NCBI Taxonomy" id="2743001"/>
    <lineage>
        <taxon>Bacteria</taxon>
        <taxon>Bacillati</taxon>
        <taxon>Bacillota</taxon>
        <taxon>Bacilli</taxon>
        <taxon>Bacillales</taxon>
        <taxon>Bacillaceae</taxon>
        <taxon>Salicibibacter</taxon>
    </lineage>
</organism>
<keyword evidence="2 4" id="KW-0547">Nucleotide-binding</keyword>
<feature type="binding site" evidence="4">
    <location>
        <begin position="4"/>
        <end position="8"/>
    </location>
    <ligand>
        <name>ATP</name>
        <dbReference type="ChEBI" id="CHEBI:30616"/>
    </ligand>
</feature>
<dbReference type="PANTHER" id="PTHR23407:SF1">
    <property type="entry name" value="5-FORMYLTETRAHYDROFOLATE CYCLO-LIGASE"/>
    <property type="match status" value="1"/>
</dbReference>
<comment type="cofactor">
    <cofactor evidence="5">
        <name>Mg(2+)</name>
        <dbReference type="ChEBI" id="CHEBI:18420"/>
    </cofactor>
</comment>
<dbReference type="InterPro" id="IPR002698">
    <property type="entry name" value="FTHF_cligase"/>
</dbReference>
<proteinExistence type="inferred from homology"/>
<dbReference type="SUPFAM" id="SSF100950">
    <property type="entry name" value="NagB/RpiA/CoA transferase-like"/>
    <property type="match status" value="1"/>
</dbReference>
<evidence type="ECO:0000256" key="1">
    <source>
        <dbReference type="ARBA" id="ARBA00010638"/>
    </source>
</evidence>
<dbReference type="GO" id="GO:0005524">
    <property type="term" value="F:ATP binding"/>
    <property type="evidence" value="ECO:0007669"/>
    <property type="project" value="UniProtKB-KW"/>
</dbReference>
<dbReference type="InterPro" id="IPR037171">
    <property type="entry name" value="NagB/RpiA_transferase-like"/>
</dbReference>
<feature type="binding site" evidence="4">
    <location>
        <position position="55"/>
    </location>
    <ligand>
        <name>substrate</name>
    </ligand>
</feature>
<feature type="binding site" evidence="4">
    <location>
        <position position="50"/>
    </location>
    <ligand>
        <name>substrate</name>
    </ligand>
</feature>
<name>A0A7T6ZA44_9BACI</name>
<feature type="binding site" evidence="4">
    <location>
        <begin position="133"/>
        <end position="141"/>
    </location>
    <ligand>
        <name>ATP</name>
        <dbReference type="ChEBI" id="CHEBI:30616"/>
    </ligand>
</feature>
<evidence type="ECO:0000313" key="7">
    <source>
        <dbReference type="Proteomes" id="UP000595349"/>
    </source>
</evidence>
<comment type="similarity">
    <text evidence="1 5">Belongs to the 5-formyltetrahydrofolate cyclo-ligase family.</text>
</comment>
<comment type="catalytic activity">
    <reaction evidence="5">
        <text>(6S)-5-formyl-5,6,7,8-tetrahydrofolate + ATP = (6R)-5,10-methenyltetrahydrofolate + ADP + phosphate</text>
        <dbReference type="Rhea" id="RHEA:10488"/>
        <dbReference type="ChEBI" id="CHEBI:30616"/>
        <dbReference type="ChEBI" id="CHEBI:43474"/>
        <dbReference type="ChEBI" id="CHEBI:57455"/>
        <dbReference type="ChEBI" id="CHEBI:57457"/>
        <dbReference type="ChEBI" id="CHEBI:456216"/>
        <dbReference type="EC" id="6.3.3.2"/>
    </reaction>
</comment>
<dbReference type="Pfam" id="PF01812">
    <property type="entry name" value="5-FTHF_cyc-lig"/>
    <property type="match status" value="1"/>
</dbReference>